<dbReference type="GO" id="GO:0016811">
    <property type="term" value="F:hydrolase activity, acting on carbon-nitrogen (but not peptide) bonds, in linear amides"/>
    <property type="evidence" value="ECO:0007669"/>
    <property type="project" value="InterPro"/>
</dbReference>
<dbReference type="Gene3D" id="3.60.20.10">
    <property type="entry name" value="Glutamine Phosphoribosylpyrophosphate, subunit 1, domain 1"/>
    <property type="match status" value="1"/>
</dbReference>
<keyword evidence="8" id="KW-1185">Reference proteome</keyword>
<dbReference type="PANTHER" id="PTHR34218">
    <property type="entry name" value="PEPTIDASE S45 PENICILLIN AMIDASE"/>
    <property type="match status" value="1"/>
</dbReference>
<dbReference type="RefSeq" id="WP_051699094.1">
    <property type="nucleotide sequence ID" value="NZ_JMIW01000003.1"/>
</dbReference>
<feature type="binding site" evidence="6">
    <location>
        <position position="497"/>
    </location>
    <ligand>
        <name>Ca(2+)</name>
        <dbReference type="ChEBI" id="CHEBI:29108"/>
    </ligand>
</feature>
<sequence>MKWVKRGVLGLIGIALVTFVFLATWEPFMAHQSKAPDYREYSAEIVRSEYGVPMIYGETDADVAFGVAVAHAEDDFFTLQDVAAMAKGRYGAIAGPDGAQIDFVYHLIDARGTAKREFPKLPADTQALFNAYAAGLNHYAEQNPAEVKLANLFPVNGEDIAAGFTLRQPFFYGLANVIGPLVEGGELRKEFGPDIPGFPRPNSPAQQLRKELGEEIAHGFGIGDEHPNLVLPMGRAGDHMGSNAWAVKPEKTGGPTTLISNSHQPLRGGVAWYELGVQSGEGWHFTGANFPGSPFPFLGHNENLGWTNTVNRPDMTDVYELEMNEAGDSYRLDGKWYELDAKEVLLPVKMGPVTLPVTQTVYRSAHHGPVIKNDKGAFAIRYGGMDKADQLDAYYRLNKAKTFEEWEAQIARMAIPSTNFIYADIKGNIAYVYNAAIPNRPENVEANWRGVLDGSRSDLIWNGSVEYERIPKLINPASGWLYNSNNEPYTAAGEGSDLSPDDFSPVLGIELKQTNRSYRAYRMMSEAAVLDRKTLERIKYDTAYERLDYVDLLYDALEAMEVPSRMKQAGGPGGTLDDARNLMLKWDYSADGEGPADAIALLMILSYMGAEYNNTPVPDVTQKLEEARSHLIEHFGRLDPPMSELLRLRQGNVDLPLDGGSDTLRASTIWRMDDDGRLSLVHGDSFIQWVEWPADGGENGGRVTSRSIQPFGAATTRPDSKHFTDQMQLYVDHRLKPVHFFEEDVRANAGSTKVVTNAK</sequence>
<dbReference type="Pfam" id="PF01804">
    <property type="entry name" value="Penicil_amidase"/>
    <property type="match status" value="1"/>
</dbReference>
<dbReference type="EMBL" id="JMIW01000003">
    <property type="protein sequence ID" value="KEO90337.1"/>
    <property type="molecule type" value="Genomic_DNA"/>
</dbReference>
<gene>
    <name evidence="7" type="ORF">EH31_09615</name>
</gene>
<dbReference type="OrthoDB" id="9760084at2"/>
<dbReference type="InterPro" id="IPR043146">
    <property type="entry name" value="Penicillin_amidase_N_B-knob"/>
</dbReference>
<protein>
    <submittedName>
        <fullName evidence="7">Penicillin amidase</fullName>
    </submittedName>
</protein>
<dbReference type="Gene3D" id="1.10.439.10">
    <property type="entry name" value="Penicillin Amidohydrolase, domain 1"/>
    <property type="match status" value="1"/>
</dbReference>
<dbReference type="InterPro" id="IPR043147">
    <property type="entry name" value="Penicillin_amidase_A-knob"/>
</dbReference>
<keyword evidence="3" id="KW-0378">Hydrolase</keyword>
<comment type="caution">
    <text evidence="7">The sequence shown here is derived from an EMBL/GenBank/DDBJ whole genome shotgun (WGS) entry which is preliminary data.</text>
</comment>
<organism evidence="7 8">
    <name type="scientific">Erythrobacter longus</name>
    <dbReference type="NCBI Taxonomy" id="1044"/>
    <lineage>
        <taxon>Bacteria</taxon>
        <taxon>Pseudomonadati</taxon>
        <taxon>Pseudomonadota</taxon>
        <taxon>Alphaproteobacteria</taxon>
        <taxon>Sphingomonadales</taxon>
        <taxon>Erythrobacteraceae</taxon>
        <taxon>Erythrobacter/Porphyrobacter group</taxon>
        <taxon>Erythrobacter</taxon>
    </lineage>
</organism>
<dbReference type="Gene3D" id="2.30.120.10">
    <property type="match status" value="1"/>
</dbReference>
<name>A0A074MXJ3_ERYLO</name>
<dbReference type="GO" id="GO:0017000">
    <property type="term" value="P:antibiotic biosynthetic process"/>
    <property type="evidence" value="ECO:0007669"/>
    <property type="project" value="InterPro"/>
</dbReference>
<proteinExistence type="inferred from homology"/>
<evidence type="ECO:0000256" key="6">
    <source>
        <dbReference type="PIRSR" id="PIRSR001227-2"/>
    </source>
</evidence>
<dbReference type="GO" id="GO:0046872">
    <property type="term" value="F:metal ion binding"/>
    <property type="evidence" value="ECO:0007669"/>
    <property type="project" value="UniProtKB-KW"/>
</dbReference>
<keyword evidence="4" id="KW-0865">Zymogen</keyword>
<evidence type="ECO:0000256" key="1">
    <source>
        <dbReference type="ARBA" id="ARBA00006586"/>
    </source>
</evidence>
<dbReference type="InterPro" id="IPR023343">
    <property type="entry name" value="Penicillin_amidase_dom1"/>
</dbReference>
<reference evidence="7 8" key="1">
    <citation type="submission" date="2014-04" db="EMBL/GenBank/DDBJ databases">
        <title>A comprehensive comparison of genomes of Erythrobacter spp. strains.</title>
        <authorList>
            <person name="Zheng Q."/>
        </authorList>
    </citation>
    <scope>NUCLEOTIDE SEQUENCE [LARGE SCALE GENOMIC DNA]</scope>
    <source>
        <strain evidence="7 8">DSM 6997</strain>
    </source>
</reference>
<feature type="active site" description="Nucleophile" evidence="5">
    <location>
        <position position="242"/>
    </location>
</feature>
<dbReference type="PIRSF" id="PIRSF001227">
    <property type="entry name" value="Pen_acylase"/>
    <property type="match status" value="1"/>
</dbReference>
<dbReference type="InterPro" id="IPR029055">
    <property type="entry name" value="Ntn_hydrolases_N"/>
</dbReference>
<evidence type="ECO:0000313" key="7">
    <source>
        <dbReference type="EMBL" id="KEO90337.1"/>
    </source>
</evidence>
<dbReference type="Gene3D" id="1.10.1400.10">
    <property type="match status" value="1"/>
</dbReference>
<accession>A0A074MXJ3</accession>
<feature type="binding site" evidence="6">
    <location>
        <position position="314"/>
    </location>
    <ligand>
        <name>Ca(2+)</name>
        <dbReference type="ChEBI" id="CHEBI:29108"/>
    </ligand>
</feature>
<dbReference type="Proteomes" id="UP000027647">
    <property type="component" value="Unassembled WGS sequence"/>
</dbReference>
<dbReference type="MEROPS" id="S45.002"/>
<evidence type="ECO:0000256" key="2">
    <source>
        <dbReference type="ARBA" id="ARBA00022729"/>
    </source>
</evidence>
<evidence type="ECO:0000256" key="4">
    <source>
        <dbReference type="ARBA" id="ARBA00023145"/>
    </source>
</evidence>
<evidence type="ECO:0000313" key="8">
    <source>
        <dbReference type="Proteomes" id="UP000027647"/>
    </source>
</evidence>
<dbReference type="CDD" id="cd01936">
    <property type="entry name" value="Ntn_CA"/>
    <property type="match status" value="1"/>
</dbReference>
<evidence type="ECO:0000256" key="5">
    <source>
        <dbReference type="PIRSR" id="PIRSR001227-1"/>
    </source>
</evidence>
<keyword evidence="6" id="KW-0479">Metal-binding</keyword>
<dbReference type="eggNOG" id="COG2366">
    <property type="taxonomic scope" value="Bacteria"/>
</dbReference>
<keyword evidence="2" id="KW-0732">Signal</keyword>
<dbReference type="InterPro" id="IPR014395">
    <property type="entry name" value="Pen/GL7ACA/AHL_acylase"/>
</dbReference>
<evidence type="ECO:0000256" key="3">
    <source>
        <dbReference type="ARBA" id="ARBA00022801"/>
    </source>
</evidence>
<dbReference type="STRING" id="1044.EH31_09615"/>
<comment type="cofactor">
    <cofactor evidence="6">
        <name>Ca(2+)</name>
        <dbReference type="ChEBI" id="CHEBI:29108"/>
    </cofactor>
    <text evidence="6">Binds 1 Ca(2+) ion per dimer.</text>
</comment>
<keyword evidence="6" id="KW-0106">Calcium</keyword>
<dbReference type="InterPro" id="IPR002692">
    <property type="entry name" value="S45"/>
</dbReference>
<dbReference type="PANTHER" id="PTHR34218:SF3">
    <property type="entry name" value="ACYL-HOMOSERINE LACTONE ACYLASE PVDQ"/>
    <property type="match status" value="1"/>
</dbReference>
<dbReference type="SUPFAM" id="SSF56235">
    <property type="entry name" value="N-terminal nucleophile aminohydrolases (Ntn hydrolases)"/>
    <property type="match status" value="1"/>
</dbReference>
<feature type="binding site" evidence="6">
    <location>
        <position position="317"/>
    </location>
    <ligand>
        <name>Ca(2+)</name>
        <dbReference type="ChEBI" id="CHEBI:29108"/>
    </ligand>
</feature>
<dbReference type="AlphaFoldDB" id="A0A074MXJ3"/>
<comment type="similarity">
    <text evidence="1">Belongs to the peptidase S45 family.</text>
</comment>